<feature type="region of interest" description="Disordered" evidence="2">
    <location>
        <begin position="667"/>
        <end position="688"/>
    </location>
</feature>
<organism evidence="3 4">
    <name type="scientific">Acaromyces ingoldii</name>
    <dbReference type="NCBI Taxonomy" id="215250"/>
    <lineage>
        <taxon>Eukaryota</taxon>
        <taxon>Fungi</taxon>
        <taxon>Dikarya</taxon>
        <taxon>Basidiomycota</taxon>
        <taxon>Ustilaginomycotina</taxon>
        <taxon>Exobasidiomycetes</taxon>
        <taxon>Exobasidiales</taxon>
        <taxon>Cryptobasidiaceae</taxon>
        <taxon>Acaromyces</taxon>
    </lineage>
</organism>
<dbReference type="Gene3D" id="2.100.10.30">
    <property type="entry name" value="Jacalin-like lectin domain"/>
    <property type="match status" value="1"/>
</dbReference>
<evidence type="ECO:0000313" key="4">
    <source>
        <dbReference type="Proteomes" id="UP000245768"/>
    </source>
</evidence>
<proteinExistence type="predicted"/>
<dbReference type="InParanoid" id="A0A316YC76"/>
<dbReference type="SUPFAM" id="SSF50370">
    <property type="entry name" value="Ricin B-like lectins"/>
    <property type="match status" value="1"/>
</dbReference>
<evidence type="ECO:0000256" key="1">
    <source>
        <dbReference type="SAM" id="Coils"/>
    </source>
</evidence>
<evidence type="ECO:0000313" key="3">
    <source>
        <dbReference type="EMBL" id="PWN86839.1"/>
    </source>
</evidence>
<name>A0A316YC76_9BASI</name>
<feature type="coiled-coil region" evidence="1">
    <location>
        <begin position="1084"/>
        <end position="1118"/>
    </location>
</feature>
<dbReference type="Proteomes" id="UP000245768">
    <property type="component" value="Unassembled WGS sequence"/>
</dbReference>
<dbReference type="RefSeq" id="XP_025374037.1">
    <property type="nucleotide sequence ID" value="XM_025524290.1"/>
</dbReference>
<dbReference type="PANTHER" id="PTHR43941">
    <property type="entry name" value="STRUCTURAL MAINTENANCE OF CHROMOSOMES PROTEIN 2"/>
    <property type="match status" value="1"/>
</dbReference>
<dbReference type="GeneID" id="37046206"/>
<dbReference type="InterPro" id="IPR035992">
    <property type="entry name" value="Ricin_B-like_lectins"/>
</dbReference>
<dbReference type="Gene3D" id="2.80.10.50">
    <property type="match status" value="1"/>
</dbReference>
<dbReference type="EMBL" id="KZ819642">
    <property type="protein sequence ID" value="PWN86839.1"/>
    <property type="molecule type" value="Genomic_DNA"/>
</dbReference>
<dbReference type="InterPro" id="IPR036404">
    <property type="entry name" value="Jacalin-like_lectin_dom_sf"/>
</dbReference>
<keyword evidence="4" id="KW-1185">Reference proteome</keyword>
<evidence type="ECO:0000256" key="2">
    <source>
        <dbReference type="SAM" id="MobiDB-lite"/>
    </source>
</evidence>
<accession>A0A316YC76</accession>
<protein>
    <submittedName>
        <fullName evidence="3">Uncharacterized protein</fullName>
    </submittedName>
</protein>
<dbReference type="OrthoDB" id="3231004at2759"/>
<dbReference type="CDD" id="cd00161">
    <property type="entry name" value="beta-trefoil_Ricin-like"/>
    <property type="match status" value="1"/>
</dbReference>
<feature type="region of interest" description="Disordered" evidence="2">
    <location>
        <begin position="80"/>
        <end position="171"/>
    </location>
</feature>
<feature type="compositionally biased region" description="Basic and acidic residues" evidence="2">
    <location>
        <begin position="80"/>
        <end position="124"/>
    </location>
</feature>
<dbReference type="STRING" id="215250.A0A316YC76"/>
<feature type="coiled-coil region" evidence="1">
    <location>
        <begin position="937"/>
        <end position="1057"/>
    </location>
</feature>
<keyword evidence="1" id="KW-0175">Coiled coil</keyword>
<sequence length="1262" mass="138666">MGLLLAPYNNAMRLGQGFNSYTHEICIDDAVVVSPQQPENVLTNDGNTMRLAATVLGRSSAWTKQDEVLLDMGRLAVAKQDRDNKERAADTVRARDEAAEARKQREEAKEEKEKEKEKKRETKAEATGQREATSEGVVEHDDENEDGDEDGDEDEADGEQAAIKPKPGGSVAKAIAEAEAQQVKSHEALVKEQEALRSKRAELDKARARRVRNPAMDAAAGKYKSALSLAEMAEMHKKVILEAERTRRKTTAPGMSKQGSKTMVFDIKNSSGVSQTVIYRAEFIDKLSEITNDLGISAALSIQKGCIGGSGKGSFIDTDKFKSSDLNYYISVKVINQSINFRDCLEYNPLPNIDAGGFRKVFGDSFISGFLEGGELSALVTMKVLNKSKSTDIKVEGAITYANTSFDVSGEVAYQSAKANLELNTETTIQVSWQGGGVIKPPNEPWTIESLTRAAARFPDHVAESPQRTYAILTKYENLRSFQALKPPKLTPIAYENASLYTNELLDVFMTYKSIYTRLTVLIADVQSNTLKFTKAELVGAAKELSSQITMLEKQASEGDADAARVLTLARWEELDDVEKQQRIGLFPSSLDGLDDARRAVRVQMNMVINRVDEVTAKPNLVIDQPREAFLAPFAFEVLLPSVEPAQRSTKRGTPLTGERMFISSAEASEEQQRAKQDGAQKQASGGNVYGDMTEASRLCYIKPEEKNKGGGGGDYQLRLFADEATSIDKFLASRDPGIEDTLRLTPLIGNQDTVPCPGDLFSALDFVRPDFLLSQVTVTMHEGVMAGLVCRYANGLAWRRGLVDAAGSKEEEDNAVIKLARGERVTSVVLTLGTEAVERGREAILSMKLCTNHGNSDVAQSASTRRAGFGRRIVAGRAFEKVRTITFESPLERGYVIGFWGRSTQSSDDERAVFRLGMVWANEQPSDARRPANKAVEEAQAKDALAERRLEEAQVLRKRLTELEARSRAAAQAAEAEHQRLQQEITSAQELLALAKKAREDEADSAARVLLAKKEAARGQLAAAEAQRLAESTAAAQLLASERQDAAAKLAQAEEQRKTGVASLEDGARAQLASLTSTKDGQIATVQASLDAVTRAKEQAERELSSSQSRAGELKRLLDARSLINRSPVRLHYSDGKVIDHHEGRKRPIIHDSHGGNNQKWYFDQSAEDAFRIRCAQPADGRWWYIGLGGHKGGDQYELWMNNDGDEWVISAVGDGRFELQLRRDRQITVDLLGDNPSNGNDIIGWRGGKNRADQWLAQGV</sequence>
<dbReference type="PANTHER" id="PTHR43941:SF1">
    <property type="entry name" value="STRUCTURAL MAINTENANCE OF CHROMOSOMES PROTEIN 2"/>
    <property type="match status" value="1"/>
</dbReference>
<dbReference type="AlphaFoldDB" id="A0A316YC76"/>
<gene>
    <name evidence="3" type="ORF">FA10DRAFT_289427</name>
</gene>
<feature type="compositionally biased region" description="Acidic residues" evidence="2">
    <location>
        <begin position="140"/>
        <end position="158"/>
    </location>
</feature>
<reference evidence="3 4" key="1">
    <citation type="journal article" date="2018" name="Mol. Biol. Evol.">
        <title>Broad Genomic Sampling Reveals a Smut Pathogenic Ancestry of the Fungal Clade Ustilaginomycotina.</title>
        <authorList>
            <person name="Kijpornyongpan T."/>
            <person name="Mondo S.J."/>
            <person name="Barry K."/>
            <person name="Sandor L."/>
            <person name="Lee J."/>
            <person name="Lipzen A."/>
            <person name="Pangilinan J."/>
            <person name="LaButti K."/>
            <person name="Hainaut M."/>
            <person name="Henrissat B."/>
            <person name="Grigoriev I.V."/>
            <person name="Spatafora J.W."/>
            <person name="Aime M.C."/>
        </authorList>
    </citation>
    <scope>NUCLEOTIDE SEQUENCE [LARGE SCALE GENOMIC DNA]</scope>
    <source>
        <strain evidence="3 4">MCA 4198</strain>
    </source>
</reference>